<keyword evidence="2" id="KW-0067">ATP-binding</keyword>
<dbReference type="GeneID" id="754090"/>
<dbReference type="Gene3D" id="1.10.533.10">
    <property type="entry name" value="Death Domain, Fas"/>
    <property type="match status" value="1"/>
</dbReference>
<feature type="region of interest" description="Disordered" evidence="3">
    <location>
        <begin position="119"/>
        <end position="150"/>
    </location>
</feature>
<dbReference type="AlphaFoldDB" id="A0A7M7NIB6"/>
<evidence type="ECO:0000259" key="5">
    <source>
        <dbReference type="PROSITE" id="PS50837"/>
    </source>
</evidence>
<feature type="chain" id="PRO_5029568366" description="NACHT domain-containing protein" evidence="4">
    <location>
        <begin position="23"/>
        <end position="1050"/>
    </location>
</feature>
<dbReference type="InterPro" id="IPR007111">
    <property type="entry name" value="NACHT_NTPase"/>
</dbReference>
<evidence type="ECO:0000313" key="7">
    <source>
        <dbReference type="Proteomes" id="UP000007110"/>
    </source>
</evidence>
<feature type="signal peptide" evidence="4">
    <location>
        <begin position="1"/>
        <end position="22"/>
    </location>
</feature>
<keyword evidence="1" id="KW-0547">Nucleotide-binding</keyword>
<sequence>MDGFCLLYLLLICLMRSGDVETNPGPNTAESTVSEMEFLKLAQAITPSYYNAVGISLGFSYAQLQAILVENPKSFTNALLDVFMKWNVKQQPPHSDKRQLLADKLREVDLGGLSDGLVNGPTIPNITGGPPRLLESQTKPPSAESQTKPLSPELVERCAKDFKFKYRSTVCKIRADPLSPTSIVQFEDLHTNLVLLEEHGTEKRLLDYNILNLKVNGEFPKRIMVQGEAGAGKTTLCAKIAWDWIEGRHSSHFVWVLIVPLREFKQHTIGQIAKTYLAKDNPATVSQITEYIQSNPDKVFIAFDGLDEVSVKIMKTESCESQPTDQMQLQPSQPCVTSSEACGSSSETGDIGLVDILCSDQLASCSVLVTTRPWRAVEIRSDGDLTKLYTFIHVEGFDRENLSVYIHKYFPKNKDKANQLIQFISENDVISEDMAPYPIYVAMLCLMWKELDEQKLKKLKSLKTFSQIFKTMIAFLKEHYAQKKVKNVGSPSLLAYLVKIDELLGPIAKQALAGLLENTLVFGEDDFKICPESKDTACRVGILSQEDRITAVMDTHERHSHVQLPVFFPHKLFQEYMAGVHLASLYESDRIEDRNECNRLIEQVVLPRKEEFRYLLYFTVAQNKSIATHVMNSMLKGMYMKRDFIVDVAFESLDPDVAALVKDRGSSEETVLNIVETFKTAHTVAGYAFICPHVVELTLIKRECGPSMSLDVAEMICSIPSLEKVFLGGALHHCFFATLARKGKESKVKTLKLEVKCPTPASSHHLAKALCSMPNLTDLKLEMDLNEEFFSTLKANASFIQVKTLMLFGVRIPTPALYHHVAEALCSMPNLTDLRLEVYLCEEFCSSLKANASSIQGCFPQIRKGNFRLNGVAQDDLNSFIHTLSSLCNTDDLSISDGSNDSDDLSISDGSNDSDGLADLANISVTTDVHSPRRTLPPSEHPQKQPMGDVHSSRRTIPPSDHPQHQPIGDTTLNTNPWVMYTLQEGQYHHQTTLNSMLAIHHILYVNSLRHTEKVAVVRAGFTRGKLLLLSREFHRMVLKFQRSNQKYEV</sequence>
<dbReference type="InParanoid" id="A0A7M7NIB6"/>
<organism evidence="6 7">
    <name type="scientific">Strongylocentrotus purpuratus</name>
    <name type="common">Purple sea urchin</name>
    <dbReference type="NCBI Taxonomy" id="7668"/>
    <lineage>
        <taxon>Eukaryota</taxon>
        <taxon>Metazoa</taxon>
        <taxon>Echinodermata</taxon>
        <taxon>Eleutherozoa</taxon>
        <taxon>Echinozoa</taxon>
        <taxon>Echinoidea</taxon>
        <taxon>Euechinoidea</taxon>
        <taxon>Echinacea</taxon>
        <taxon>Camarodonta</taxon>
        <taxon>Echinidea</taxon>
        <taxon>Strongylocentrotidae</taxon>
        <taxon>Strongylocentrotus</taxon>
    </lineage>
</organism>
<dbReference type="Gene3D" id="3.80.10.10">
    <property type="entry name" value="Ribonuclease Inhibitor"/>
    <property type="match status" value="1"/>
</dbReference>
<evidence type="ECO:0000256" key="3">
    <source>
        <dbReference type="SAM" id="MobiDB-lite"/>
    </source>
</evidence>
<evidence type="ECO:0000313" key="6">
    <source>
        <dbReference type="EnsemblMetazoa" id="XP_030836748"/>
    </source>
</evidence>
<keyword evidence="4" id="KW-0732">Signal</keyword>
<dbReference type="InterPro" id="IPR032675">
    <property type="entry name" value="LRR_dom_sf"/>
</dbReference>
<dbReference type="InterPro" id="IPR027417">
    <property type="entry name" value="P-loop_NTPase"/>
</dbReference>
<dbReference type="InterPro" id="IPR011029">
    <property type="entry name" value="DEATH-like_dom_sf"/>
</dbReference>
<dbReference type="PANTHER" id="PTHR24407">
    <property type="entry name" value="PROTEIN KINASE DOMAIN-CONTAINING PROTEIN"/>
    <property type="match status" value="1"/>
</dbReference>
<evidence type="ECO:0000256" key="2">
    <source>
        <dbReference type="ARBA" id="ARBA00022840"/>
    </source>
</evidence>
<dbReference type="SUPFAM" id="SSF52540">
    <property type="entry name" value="P-loop containing nucleoside triphosphate hydrolases"/>
    <property type="match status" value="1"/>
</dbReference>
<dbReference type="RefSeq" id="XP_030836748.1">
    <property type="nucleotide sequence ID" value="XM_030980888.1"/>
</dbReference>
<proteinExistence type="predicted"/>
<dbReference type="KEGG" id="spu:754090"/>
<feature type="region of interest" description="Disordered" evidence="3">
    <location>
        <begin position="928"/>
        <end position="972"/>
    </location>
</feature>
<feature type="domain" description="NACHT" evidence="5">
    <location>
        <begin position="221"/>
        <end position="310"/>
    </location>
</feature>
<feature type="region of interest" description="Disordered" evidence="3">
    <location>
        <begin position="899"/>
        <end position="918"/>
    </location>
</feature>
<dbReference type="Proteomes" id="UP000007110">
    <property type="component" value="Unassembled WGS sequence"/>
</dbReference>
<dbReference type="GO" id="GO:0005524">
    <property type="term" value="F:ATP binding"/>
    <property type="evidence" value="ECO:0007669"/>
    <property type="project" value="UniProtKB-KW"/>
</dbReference>
<feature type="compositionally biased region" description="Low complexity" evidence="3">
    <location>
        <begin position="119"/>
        <end position="131"/>
    </location>
</feature>
<accession>A0A7M7NIB6</accession>
<dbReference type="OrthoDB" id="120976at2759"/>
<dbReference type="Pfam" id="PF05729">
    <property type="entry name" value="NACHT"/>
    <property type="match status" value="1"/>
</dbReference>
<dbReference type="Gene3D" id="3.40.50.300">
    <property type="entry name" value="P-loop containing nucleotide triphosphate hydrolases"/>
    <property type="match status" value="1"/>
</dbReference>
<dbReference type="PANTHER" id="PTHR24407:SF14">
    <property type="entry name" value="SIR2-LIKE DOMAIN-CONTAINING PROTEIN"/>
    <property type="match status" value="1"/>
</dbReference>
<reference evidence="6" key="2">
    <citation type="submission" date="2021-01" db="UniProtKB">
        <authorList>
            <consortium name="EnsemblMetazoa"/>
        </authorList>
    </citation>
    <scope>IDENTIFICATION</scope>
</reference>
<keyword evidence="7" id="KW-1185">Reference proteome</keyword>
<evidence type="ECO:0000256" key="4">
    <source>
        <dbReference type="SAM" id="SignalP"/>
    </source>
</evidence>
<dbReference type="SUPFAM" id="SSF52047">
    <property type="entry name" value="RNI-like"/>
    <property type="match status" value="1"/>
</dbReference>
<dbReference type="EnsemblMetazoa" id="XM_030980888">
    <property type="protein sequence ID" value="XP_030836748"/>
    <property type="gene ID" value="LOC754090"/>
</dbReference>
<evidence type="ECO:0000256" key="1">
    <source>
        <dbReference type="ARBA" id="ARBA00022741"/>
    </source>
</evidence>
<feature type="compositionally biased region" description="Polar residues" evidence="3">
    <location>
        <begin position="135"/>
        <end position="149"/>
    </location>
</feature>
<reference evidence="7" key="1">
    <citation type="submission" date="2015-02" db="EMBL/GenBank/DDBJ databases">
        <title>Genome sequencing for Strongylocentrotus purpuratus.</title>
        <authorList>
            <person name="Murali S."/>
            <person name="Liu Y."/>
            <person name="Vee V."/>
            <person name="English A."/>
            <person name="Wang M."/>
            <person name="Skinner E."/>
            <person name="Han Y."/>
            <person name="Muzny D.M."/>
            <person name="Worley K.C."/>
            <person name="Gibbs R.A."/>
        </authorList>
    </citation>
    <scope>NUCLEOTIDE SEQUENCE</scope>
</reference>
<protein>
    <recommendedName>
        <fullName evidence="5">NACHT domain-containing protein</fullName>
    </recommendedName>
</protein>
<name>A0A7M7NIB6_STRPU</name>
<dbReference type="PROSITE" id="PS50837">
    <property type="entry name" value="NACHT"/>
    <property type="match status" value="1"/>
</dbReference>